<keyword evidence="2" id="KW-1185">Reference proteome</keyword>
<proteinExistence type="predicted"/>
<evidence type="ECO:0000313" key="2">
    <source>
        <dbReference type="Proteomes" id="UP000663193"/>
    </source>
</evidence>
<sequence>MASLLFYARALHSARGQFAVCMIIRCRAKNARFRRGVEARDAAGLEGWGYGLMLSSSRTIQCQGYNSLSQETRFWCHKEYACGYGVGPRGVGGELGG</sequence>
<dbReference type="EMBL" id="CP069031">
    <property type="protein sequence ID" value="QRC98879.1"/>
    <property type="molecule type" value="Genomic_DNA"/>
</dbReference>
<dbReference type="VEuPathDB" id="FungiDB:JI435_412710"/>
<evidence type="ECO:0000313" key="1">
    <source>
        <dbReference type="EMBL" id="QRC98879.1"/>
    </source>
</evidence>
<gene>
    <name evidence="1" type="ORF">JI435_412710</name>
</gene>
<dbReference type="AlphaFoldDB" id="A0A7U2I202"/>
<accession>A0A7U2I202</accession>
<organism evidence="1 2">
    <name type="scientific">Phaeosphaeria nodorum (strain SN15 / ATCC MYA-4574 / FGSC 10173)</name>
    <name type="common">Glume blotch fungus</name>
    <name type="synonym">Parastagonospora nodorum</name>
    <dbReference type="NCBI Taxonomy" id="321614"/>
    <lineage>
        <taxon>Eukaryota</taxon>
        <taxon>Fungi</taxon>
        <taxon>Dikarya</taxon>
        <taxon>Ascomycota</taxon>
        <taxon>Pezizomycotina</taxon>
        <taxon>Dothideomycetes</taxon>
        <taxon>Pleosporomycetidae</taxon>
        <taxon>Pleosporales</taxon>
        <taxon>Pleosporineae</taxon>
        <taxon>Phaeosphaeriaceae</taxon>
        <taxon>Parastagonospora</taxon>
    </lineage>
</organism>
<protein>
    <submittedName>
        <fullName evidence="1">Uncharacterized protein</fullName>
    </submittedName>
</protein>
<dbReference type="Proteomes" id="UP000663193">
    <property type="component" value="Chromosome 9"/>
</dbReference>
<reference evidence="2" key="1">
    <citation type="journal article" date="2021" name="BMC Genomics">
        <title>Chromosome-level genome assembly and manually-curated proteome of model necrotroph Parastagonospora nodorum Sn15 reveals a genome-wide trove of candidate effector homologs, and redundancy of virulence-related functions within an accessory chromosome.</title>
        <authorList>
            <person name="Bertazzoni S."/>
            <person name="Jones D.A.B."/>
            <person name="Phan H.T."/>
            <person name="Tan K.-C."/>
            <person name="Hane J.K."/>
        </authorList>
    </citation>
    <scope>NUCLEOTIDE SEQUENCE [LARGE SCALE GENOMIC DNA]</scope>
    <source>
        <strain evidence="2">SN15 / ATCC MYA-4574 / FGSC 10173)</strain>
    </source>
</reference>
<name>A0A7U2I202_PHANO</name>